<evidence type="ECO:0000313" key="9">
    <source>
        <dbReference type="Proteomes" id="UP000639396"/>
    </source>
</evidence>
<dbReference type="GO" id="GO:0005886">
    <property type="term" value="C:plasma membrane"/>
    <property type="evidence" value="ECO:0007669"/>
    <property type="project" value="UniProtKB-SubCell"/>
</dbReference>
<keyword evidence="3 6" id="KW-0812">Transmembrane</keyword>
<dbReference type="AlphaFoldDB" id="A0A927GY60"/>
<keyword evidence="9" id="KW-1185">Reference proteome</keyword>
<comment type="subcellular location">
    <subcellularLocation>
        <location evidence="1">Cell membrane</location>
        <topology evidence="1">Multi-pass membrane protein</topology>
    </subcellularLocation>
</comment>
<organism evidence="8 9">
    <name type="scientific">Paenibacillus oceani</name>
    <dbReference type="NCBI Taxonomy" id="2772510"/>
    <lineage>
        <taxon>Bacteria</taxon>
        <taxon>Bacillati</taxon>
        <taxon>Bacillota</taxon>
        <taxon>Bacilli</taxon>
        <taxon>Bacillales</taxon>
        <taxon>Paenibacillaceae</taxon>
        <taxon>Paenibacillus</taxon>
    </lineage>
</organism>
<evidence type="ECO:0000256" key="4">
    <source>
        <dbReference type="ARBA" id="ARBA00022989"/>
    </source>
</evidence>
<dbReference type="InterPro" id="IPR019264">
    <property type="entry name" value="DUF2179"/>
</dbReference>
<dbReference type="PIRSF" id="PIRSF006483">
    <property type="entry name" value="Membrane_protein_YitT"/>
    <property type="match status" value="1"/>
</dbReference>
<dbReference type="Pfam" id="PF10035">
    <property type="entry name" value="DUF2179"/>
    <property type="match status" value="1"/>
</dbReference>
<dbReference type="RefSeq" id="WP_190925119.1">
    <property type="nucleotide sequence ID" value="NZ_JACXJA010000005.1"/>
</dbReference>
<name>A0A927GY60_9BACL</name>
<dbReference type="InterPro" id="IPR051461">
    <property type="entry name" value="UPF0750_membrane"/>
</dbReference>
<dbReference type="Gene3D" id="3.30.70.120">
    <property type="match status" value="1"/>
</dbReference>
<dbReference type="PANTHER" id="PTHR33545">
    <property type="entry name" value="UPF0750 MEMBRANE PROTEIN YITT-RELATED"/>
    <property type="match status" value="1"/>
</dbReference>
<reference evidence="8" key="1">
    <citation type="submission" date="2020-09" db="EMBL/GenBank/DDBJ databases">
        <title>A novel bacterium of genus Paenibacillus, isolated from South China Sea.</title>
        <authorList>
            <person name="Huang H."/>
            <person name="Mo K."/>
            <person name="Hu Y."/>
        </authorList>
    </citation>
    <scope>NUCLEOTIDE SEQUENCE</scope>
    <source>
        <strain evidence="8">IB182363</strain>
    </source>
</reference>
<sequence>MNKYGKELLRSWLPITLGTAIYAFGLHYFIIPNELMEGGLTGIALLFNYSLDFPVSVTTLVLNAPLFFLGWKTIGKTAMIHTVFGTLMLAFFLRLMEIAIHRNWVVPFQAENDFFLATLYAGVTLGSGLGIVFRFGGTTGGTDIVARLLNKTKGWSMGQIILVIDVLVIGSSLLYIPKEKVLYTLVAVFVASKTIDFITEGSYAAIAFTIMSDKGEELAQVITREMDRGVTLFLAKGAYSQVDKKVVYSVVSRQETRKLRMIVKEVDPHAFIIMSDVHDVLGEGFRGN</sequence>
<feature type="transmembrane region" description="Helical" evidence="6">
    <location>
        <begin position="12"/>
        <end position="31"/>
    </location>
</feature>
<feature type="domain" description="DUF2179" evidence="7">
    <location>
        <begin position="228"/>
        <end position="282"/>
    </location>
</feature>
<accession>A0A927GY60</accession>
<feature type="transmembrane region" description="Helical" evidence="6">
    <location>
        <begin position="114"/>
        <end position="135"/>
    </location>
</feature>
<feature type="transmembrane region" description="Helical" evidence="6">
    <location>
        <begin position="155"/>
        <end position="176"/>
    </location>
</feature>
<dbReference type="Proteomes" id="UP000639396">
    <property type="component" value="Unassembled WGS sequence"/>
</dbReference>
<feature type="transmembrane region" description="Helical" evidence="6">
    <location>
        <begin position="74"/>
        <end position="93"/>
    </location>
</feature>
<dbReference type="InterPro" id="IPR003740">
    <property type="entry name" value="YitT"/>
</dbReference>
<gene>
    <name evidence="8" type="ORF">IDH45_04560</name>
</gene>
<dbReference type="CDD" id="cd16380">
    <property type="entry name" value="YitT_C"/>
    <property type="match status" value="1"/>
</dbReference>
<evidence type="ECO:0000256" key="5">
    <source>
        <dbReference type="ARBA" id="ARBA00023136"/>
    </source>
</evidence>
<evidence type="ECO:0000256" key="3">
    <source>
        <dbReference type="ARBA" id="ARBA00022692"/>
    </source>
</evidence>
<evidence type="ECO:0000256" key="6">
    <source>
        <dbReference type="SAM" id="Phobius"/>
    </source>
</evidence>
<dbReference type="EMBL" id="JACXJA010000005">
    <property type="protein sequence ID" value="MBD2861260.1"/>
    <property type="molecule type" value="Genomic_DNA"/>
</dbReference>
<evidence type="ECO:0000256" key="1">
    <source>
        <dbReference type="ARBA" id="ARBA00004651"/>
    </source>
</evidence>
<evidence type="ECO:0000259" key="7">
    <source>
        <dbReference type="Pfam" id="PF10035"/>
    </source>
</evidence>
<keyword evidence="4 6" id="KW-1133">Transmembrane helix</keyword>
<protein>
    <submittedName>
        <fullName evidence="8">YitT family protein</fullName>
    </submittedName>
</protein>
<feature type="transmembrane region" description="Helical" evidence="6">
    <location>
        <begin position="43"/>
        <end position="68"/>
    </location>
</feature>
<dbReference type="Pfam" id="PF02588">
    <property type="entry name" value="YitT_membrane"/>
    <property type="match status" value="1"/>
</dbReference>
<dbReference type="PANTHER" id="PTHR33545:SF10">
    <property type="entry name" value="UPF0750 MEMBRANE PROTEIN YPJC"/>
    <property type="match status" value="1"/>
</dbReference>
<comment type="caution">
    <text evidence="8">The sequence shown here is derived from an EMBL/GenBank/DDBJ whole genome shotgun (WGS) entry which is preliminary data.</text>
</comment>
<keyword evidence="2" id="KW-1003">Cell membrane</keyword>
<evidence type="ECO:0000313" key="8">
    <source>
        <dbReference type="EMBL" id="MBD2861260.1"/>
    </source>
</evidence>
<keyword evidence="5 6" id="KW-0472">Membrane</keyword>
<evidence type="ECO:0000256" key="2">
    <source>
        <dbReference type="ARBA" id="ARBA00022475"/>
    </source>
</evidence>
<dbReference type="InterPro" id="IPR015867">
    <property type="entry name" value="N-reg_PII/ATP_PRibTrfase_C"/>
</dbReference>
<proteinExistence type="predicted"/>